<name>A0A8H3E277_9AGAM</name>
<comment type="caution">
    <text evidence="1">The sequence shown here is derived from an EMBL/GenBank/DDBJ whole genome shotgun (WGS) entry which is preliminary data.</text>
</comment>
<dbReference type="EMBL" id="CAJNJQ010001572">
    <property type="protein sequence ID" value="CAE7143825.1"/>
    <property type="molecule type" value="Genomic_DNA"/>
</dbReference>
<organism evidence="1 2">
    <name type="scientific">Rhizoctonia solani</name>
    <dbReference type="NCBI Taxonomy" id="456999"/>
    <lineage>
        <taxon>Eukaryota</taxon>
        <taxon>Fungi</taxon>
        <taxon>Dikarya</taxon>
        <taxon>Basidiomycota</taxon>
        <taxon>Agaricomycotina</taxon>
        <taxon>Agaricomycetes</taxon>
        <taxon>Cantharellales</taxon>
        <taxon>Ceratobasidiaceae</taxon>
        <taxon>Rhizoctonia</taxon>
    </lineage>
</organism>
<dbReference type="Proteomes" id="UP000663827">
    <property type="component" value="Unassembled WGS sequence"/>
</dbReference>
<evidence type="ECO:0000313" key="2">
    <source>
        <dbReference type="Proteomes" id="UP000663827"/>
    </source>
</evidence>
<sequence length="85" mass="9217">MELKSALPSRPCLYVKSWTSRSTGRRSKALKHELASSTHLDWTALECSKAGASLISARTDNGLGIVQSPTATSPVSLFLRFPNAR</sequence>
<gene>
    <name evidence="1" type="ORF">RDB_LOCUS77747</name>
</gene>
<protein>
    <submittedName>
        <fullName evidence="1">Uncharacterized protein</fullName>
    </submittedName>
</protein>
<reference evidence="1" key="1">
    <citation type="submission" date="2021-01" db="EMBL/GenBank/DDBJ databases">
        <authorList>
            <person name="Kaushik A."/>
        </authorList>
    </citation>
    <scope>NUCLEOTIDE SEQUENCE</scope>
    <source>
        <strain evidence="1">AG5</strain>
    </source>
</reference>
<dbReference type="AlphaFoldDB" id="A0A8H3E277"/>
<accession>A0A8H3E277</accession>
<evidence type="ECO:0000313" key="1">
    <source>
        <dbReference type="EMBL" id="CAE7143825.1"/>
    </source>
</evidence>
<proteinExistence type="predicted"/>